<evidence type="ECO:0008006" key="4">
    <source>
        <dbReference type="Google" id="ProtNLM"/>
    </source>
</evidence>
<evidence type="ECO:0000313" key="2">
    <source>
        <dbReference type="EMBL" id="GLQ87641.1"/>
    </source>
</evidence>
<sequence>MPREFYAALCLVLVIEGLVLFAAPHGWQAIMREASKMEPRTLRVFGAIAIGVGLITLRLVH</sequence>
<proteinExistence type="predicted"/>
<dbReference type="InterPro" id="IPR019201">
    <property type="entry name" value="DUF2065"/>
</dbReference>
<name>A0ABQ5X7P2_9GAMM</name>
<evidence type="ECO:0000256" key="1">
    <source>
        <dbReference type="SAM" id="Phobius"/>
    </source>
</evidence>
<organism evidence="2 3">
    <name type="scientific">Dyella flagellata</name>
    <dbReference type="NCBI Taxonomy" id="1867833"/>
    <lineage>
        <taxon>Bacteria</taxon>
        <taxon>Pseudomonadati</taxon>
        <taxon>Pseudomonadota</taxon>
        <taxon>Gammaproteobacteria</taxon>
        <taxon>Lysobacterales</taxon>
        <taxon>Rhodanobacteraceae</taxon>
        <taxon>Dyella</taxon>
    </lineage>
</organism>
<keyword evidence="3" id="KW-1185">Reference proteome</keyword>
<dbReference type="Proteomes" id="UP001156627">
    <property type="component" value="Unassembled WGS sequence"/>
</dbReference>
<accession>A0ABQ5X7P2</accession>
<dbReference type="Pfam" id="PF09838">
    <property type="entry name" value="DUF2065"/>
    <property type="match status" value="1"/>
</dbReference>
<keyword evidence="1" id="KW-1133">Transmembrane helix</keyword>
<keyword evidence="1" id="KW-0812">Transmembrane</keyword>
<reference evidence="3" key="1">
    <citation type="journal article" date="2019" name="Int. J. Syst. Evol. Microbiol.">
        <title>The Global Catalogue of Microorganisms (GCM) 10K type strain sequencing project: providing services to taxonomists for standard genome sequencing and annotation.</title>
        <authorList>
            <consortium name="The Broad Institute Genomics Platform"/>
            <consortium name="The Broad Institute Genome Sequencing Center for Infectious Disease"/>
            <person name="Wu L."/>
            <person name="Ma J."/>
        </authorList>
    </citation>
    <scope>NUCLEOTIDE SEQUENCE [LARGE SCALE GENOMIC DNA]</scope>
    <source>
        <strain evidence="3">NBRC 111981</strain>
    </source>
</reference>
<dbReference type="EMBL" id="BSOA01000008">
    <property type="protein sequence ID" value="GLQ87641.1"/>
    <property type="molecule type" value="Genomic_DNA"/>
</dbReference>
<gene>
    <name evidence="2" type="ORF">GCM10007898_12070</name>
</gene>
<protein>
    <recommendedName>
        <fullName evidence="4">DUF2065 domain-containing protein</fullName>
    </recommendedName>
</protein>
<evidence type="ECO:0000313" key="3">
    <source>
        <dbReference type="Proteomes" id="UP001156627"/>
    </source>
</evidence>
<dbReference type="PANTHER" id="PTHR38602">
    <property type="entry name" value="INNER MEMBRANE PROTEIN-RELATED"/>
    <property type="match status" value="1"/>
</dbReference>
<feature type="transmembrane region" description="Helical" evidence="1">
    <location>
        <begin position="42"/>
        <end position="60"/>
    </location>
</feature>
<comment type="caution">
    <text evidence="2">The sequence shown here is derived from an EMBL/GenBank/DDBJ whole genome shotgun (WGS) entry which is preliminary data.</text>
</comment>
<keyword evidence="1" id="KW-0472">Membrane</keyword>
<dbReference type="RefSeq" id="WP_284331079.1">
    <property type="nucleotide sequence ID" value="NZ_BSOA01000008.1"/>
</dbReference>
<feature type="transmembrane region" description="Helical" evidence="1">
    <location>
        <begin position="6"/>
        <end position="30"/>
    </location>
</feature>
<dbReference type="PANTHER" id="PTHR38602:SF1">
    <property type="entry name" value="INNER MEMBRANE PROTEIN"/>
    <property type="match status" value="1"/>
</dbReference>